<keyword evidence="7" id="KW-1185">Reference proteome</keyword>
<dbReference type="PANTHER" id="PTHR31919">
    <property type="entry name" value="ZINC FINGERS AND HOMEOBOXES PROTEIN 1, ISOFORM 2"/>
    <property type="match status" value="1"/>
</dbReference>
<evidence type="ECO:0000256" key="4">
    <source>
        <dbReference type="ARBA" id="ARBA00022989"/>
    </source>
</evidence>
<dbReference type="SUPFAM" id="SSF48452">
    <property type="entry name" value="TPR-like"/>
    <property type="match status" value="1"/>
</dbReference>
<keyword evidence="3 6" id="KW-0812">Transmembrane</keyword>
<organism evidence="7 8">
    <name type="scientific">Branchiostoma belcheri</name>
    <name type="common">Amphioxus</name>
    <dbReference type="NCBI Taxonomy" id="7741"/>
    <lineage>
        <taxon>Eukaryota</taxon>
        <taxon>Metazoa</taxon>
        <taxon>Chordata</taxon>
        <taxon>Cephalochordata</taxon>
        <taxon>Leptocardii</taxon>
        <taxon>Amphioxiformes</taxon>
        <taxon>Branchiostomatidae</taxon>
        <taxon>Branchiostoma</taxon>
    </lineage>
</organism>
<feature type="transmembrane region" description="Helical" evidence="6">
    <location>
        <begin position="202"/>
        <end position="228"/>
    </location>
</feature>
<dbReference type="InterPro" id="IPR011990">
    <property type="entry name" value="TPR-like_helical_dom_sf"/>
</dbReference>
<dbReference type="Pfam" id="PF17826">
    <property type="entry name" value="DUF5588"/>
    <property type="match status" value="1"/>
</dbReference>
<comment type="similarity">
    <text evidence="2">Belongs to the TMEM200 family.</text>
</comment>
<evidence type="ECO:0000313" key="8">
    <source>
        <dbReference type="RefSeq" id="XP_019624061.1"/>
    </source>
</evidence>
<dbReference type="Proteomes" id="UP000515135">
    <property type="component" value="Unplaced"/>
</dbReference>
<reference evidence="8" key="1">
    <citation type="submission" date="2025-08" db="UniProtKB">
        <authorList>
            <consortium name="RefSeq"/>
        </authorList>
    </citation>
    <scope>IDENTIFICATION</scope>
    <source>
        <tissue evidence="8">Gonad</tissue>
    </source>
</reference>
<sequence length="402" mass="44816">MEEDFGGLSFDDSLFCGGNVRESRRLVSYNAKICEEGWFTQDVSLHQKADVDRLDVLKFSADQLYYQKDYSRARDIYTDMLGSIPPSNATVRRDVEEAIARCNLNLGDPDAALDIALDMNKLVNPNNPDQQTVVWSLLRDVYKQMGNVQAVKMMGRGALAGAKLASERRKRTLKLQKEGLQKARHFVPKPPQIMVIRGRINLLSFPTVIIVMGFFVFAIGVVLSMFAYEYVVISVQNNNTNNSSSTTDMDSSLGLLTDRDFLHTFRLAGPLILGLGVFSMLCGITALLEDRDKKTKRIIIREPSEEVKPGLPPGIGPFSATLLYQDYTASPHDHRPAAMSSTSCRFARFSVGSCPNLCYQPSSPVHLNPARGYMQSMPSPVPVRDLYRFQHSECVGETPTLT</sequence>
<dbReference type="RefSeq" id="XP_019624061.1">
    <property type="nucleotide sequence ID" value="XM_019768502.1"/>
</dbReference>
<evidence type="ECO:0000256" key="3">
    <source>
        <dbReference type="ARBA" id="ARBA00022692"/>
    </source>
</evidence>
<gene>
    <name evidence="8" type="primary">LOC109469808</name>
</gene>
<name>A0A6P4Z3B0_BRABE</name>
<dbReference type="GO" id="GO:0016020">
    <property type="term" value="C:membrane"/>
    <property type="evidence" value="ECO:0007669"/>
    <property type="project" value="UniProtKB-SubCell"/>
</dbReference>
<evidence type="ECO:0000256" key="5">
    <source>
        <dbReference type="ARBA" id="ARBA00023136"/>
    </source>
</evidence>
<evidence type="ECO:0000256" key="6">
    <source>
        <dbReference type="SAM" id="Phobius"/>
    </source>
</evidence>
<evidence type="ECO:0000256" key="1">
    <source>
        <dbReference type="ARBA" id="ARBA00004141"/>
    </source>
</evidence>
<dbReference type="AlphaFoldDB" id="A0A6P4Z3B0"/>
<protein>
    <submittedName>
        <fullName evidence="8">Uncharacterized protein LOC109469808</fullName>
    </submittedName>
</protein>
<evidence type="ECO:0000313" key="7">
    <source>
        <dbReference type="Proteomes" id="UP000515135"/>
    </source>
</evidence>
<accession>A0A6P4Z3B0</accession>
<proteinExistence type="inferred from homology"/>
<dbReference type="KEGG" id="bbel:109469808"/>
<dbReference type="InterPro" id="IPR018787">
    <property type="entry name" value="DUF2371_TMEM200"/>
</dbReference>
<dbReference type="Pfam" id="PF10177">
    <property type="entry name" value="DUF2371"/>
    <property type="match status" value="1"/>
</dbReference>
<dbReference type="InterPro" id="IPR041404">
    <property type="entry name" value="DUF5588"/>
</dbReference>
<comment type="subcellular location">
    <subcellularLocation>
        <location evidence="1">Membrane</location>
        <topology evidence="1">Multi-pass membrane protein</topology>
    </subcellularLocation>
</comment>
<dbReference type="GeneID" id="109469808"/>
<evidence type="ECO:0000256" key="2">
    <source>
        <dbReference type="ARBA" id="ARBA00005308"/>
    </source>
</evidence>
<keyword evidence="5 6" id="KW-0472">Membrane</keyword>
<feature type="transmembrane region" description="Helical" evidence="6">
    <location>
        <begin position="267"/>
        <end position="288"/>
    </location>
</feature>
<dbReference type="OrthoDB" id="9994280at2759"/>
<dbReference type="Gene3D" id="1.25.40.10">
    <property type="entry name" value="Tetratricopeptide repeat domain"/>
    <property type="match status" value="1"/>
</dbReference>
<keyword evidence="4 6" id="KW-1133">Transmembrane helix</keyword>
<dbReference type="PANTHER" id="PTHR31919:SF1">
    <property type="entry name" value="ZINC FINGERS AND HOMEOBOXES PROTEIN 1, ISOFORM 2"/>
    <property type="match status" value="1"/>
</dbReference>